<sequence length="413" mass="47981">MTRIPLSLRAARRLHLAAQGLLLKPRRATGPQALLAAISRMSLLQIDTIHVVARSPYLVLFSRLGTYPINWLDEALARGDLIEYWAHEACFLPRGDFALVRHRMLEPEKMGWKYRAHWMREHQQEIEALLSHIEHHGPVRAADFEHPRKGSSGWWDWKPHKRHLEGLFTDGRLMVRERRNFQRVYDLARRVMPDWQDERDLLPRPDAERRMLENSARSLGIFRPGWLADYYRLRHVALSPLLAEWQQRQQIIAVDVEGLGEMWVHHSLAPLLDRACSGRLRATHGAVLSPFDPVVWDRKRAEQLFGFRYRLECYTPAPKRQFGYFVLPLLWRGELVGRMDARMARRDGVLEIIGLWLESQVRVGQSMIDGIQTMISDFACWQGATRIVCGQPPQALAVRWGKGWEIPGMPVVC</sequence>
<proteinExistence type="predicted"/>
<dbReference type="Proteomes" id="UP000302163">
    <property type="component" value="Chromosome"/>
</dbReference>
<dbReference type="PANTHER" id="PTHR30528:SF0">
    <property type="entry name" value="CYTOPLASMIC PROTEIN"/>
    <property type="match status" value="1"/>
</dbReference>
<dbReference type="Pfam" id="PF06224">
    <property type="entry name" value="AlkZ-like"/>
    <property type="match status" value="1"/>
</dbReference>
<gene>
    <name evidence="1" type="ORF">FEM41_14405</name>
</gene>
<dbReference type="AlphaFoldDB" id="A0A4P8YKT2"/>
<accession>A0A4P8YKT2</accession>
<dbReference type="RefSeq" id="WP_138096642.1">
    <property type="nucleotide sequence ID" value="NZ_CP040428.1"/>
</dbReference>
<dbReference type="InterPro" id="IPR009351">
    <property type="entry name" value="AlkZ-like"/>
</dbReference>
<reference evidence="1 2" key="1">
    <citation type="submission" date="2019-05" db="EMBL/GenBank/DDBJ databases">
        <title>Complete genome sequence of Izhakiella calystegiae KSNA2, an endophyte isolated from beach morning glory (Calystegia soldanella).</title>
        <authorList>
            <person name="Jiang L."/>
            <person name="Jeong J.C."/>
            <person name="Kim C.Y."/>
            <person name="Kim D.H."/>
            <person name="Kim S.W."/>
            <person name="Lee j."/>
        </authorList>
    </citation>
    <scope>NUCLEOTIDE SEQUENCE [LARGE SCALE GENOMIC DNA]</scope>
    <source>
        <strain evidence="1 2">KSNA2</strain>
    </source>
</reference>
<keyword evidence="2" id="KW-1185">Reference proteome</keyword>
<evidence type="ECO:0000313" key="1">
    <source>
        <dbReference type="EMBL" id="QCT20753.1"/>
    </source>
</evidence>
<protein>
    <submittedName>
        <fullName evidence="1">Winged helix-turn-helix domain-containing protein</fullName>
    </submittedName>
</protein>
<dbReference type="PANTHER" id="PTHR30528">
    <property type="entry name" value="CYTOPLASMIC PROTEIN"/>
    <property type="match status" value="1"/>
</dbReference>
<evidence type="ECO:0000313" key="2">
    <source>
        <dbReference type="Proteomes" id="UP000302163"/>
    </source>
</evidence>
<name>A0A4P8YKT2_9ENTR</name>
<dbReference type="KEGG" id="izh:FEM41_14405"/>
<dbReference type="EMBL" id="CP040428">
    <property type="protein sequence ID" value="QCT20753.1"/>
    <property type="molecule type" value="Genomic_DNA"/>
</dbReference>
<dbReference type="OrthoDB" id="9787207at2"/>
<organism evidence="1 2">
    <name type="scientific">Jejubacter calystegiae</name>
    <dbReference type="NCBI Taxonomy" id="2579935"/>
    <lineage>
        <taxon>Bacteria</taxon>
        <taxon>Pseudomonadati</taxon>
        <taxon>Pseudomonadota</taxon>
        <taxon>Gammaproteobacteria</taxon>
        <taxon>Enterobacterales</taxon>
        <taxon>Enterobacteriaceae</taxon>
        <taxon>Jejubacter</taxon>
    </lineage>
</organism>